<dbReference type="GO" id="GO:0005886">
    <property type="term" value="C:plasma membrane"/>
    <property type="evidence" value="ECO:0007669"/>
    <property type="project" value="TreeGrafter"/>
</dbReference>
<dbReference type="SUPFAM" id="SSF52172">
    <property type="entry name" value="CheY-like"/>
    <property type="match status" value="2"/>
</dbReference>
<dbReference type="InterPro" id="IPR001789">
    <property type="entry name" value="Sig_transdc_resp-reg_receiver"/>
</dbReference>
<evidence type="ECO:0000256" key="3">
    <source>
        <dbReference type="PROSITE-ProRule" id="PRU00169"/>
    </source>
</evidence>
<dbReference type="PROSITE" id="PS50887">
    <property type="entry name" value="GGDEF"/>
    <property type="match status" value="1"/>
</dbReference>
<dbReference type="CDD" id="cd01949">
    <property type="entry name" value="GGDEF"/>
    <property type="match status" value="1"/>
</dbReference>
<dbReference type="AlphaFoldDB" id="A0A7C3G9K3"/>
<evidence type="ECO:0000259" key="4">
    <source>
        <dbReference type="PROSITE" id="PS50110"/>
    </source>
</evidence>
<dbReference type="InterPro" id="IPR000160">
    <property type="entry name" value="GGDEF_dom"/>
</dbReference>
<keyword evidence="3" id="KW-0597">Phosphoprotein</keyword>
<dbReference type="NCBIfam" id="TIGR00254">
    <property type="entry name" value="GGDEF"/>
    <property type="match status" value="1"/>
</dbReference>
<evidence type="ECO:0000313" key="6">
    <source>
        <dbReference type="EMBL" id="HFB53196.1"/>
    </source>
</evidence>
<dbReference type="InterPro" id="IPR011006">
    <property type="entry name" value="CheY-like_superfamily"/>
</dbReference>
<accession>A0A7C3G9K3</accession>
<dbReference type="PANTHER" id="PTHR45138">
    <property type="entry name" value="REGULATORY COMPONENTS OF SENSORY TRANSDUCTION SYSTEM"/>
    <property type="match status" value="1"/>
</dbReference>
<dbReference type="FunFam" id="3.30.70.270:FF:000001">
    <property type="entry name" value="Diguanylate cyclase domain protein"/>
    <property type="match status" value="1"/>
</dbReference>
<dbReference type="GO" id="GO:0000160">
    <property type="term" value="P:phosphorelay signal transduction system"/>
    <property type="evidence" value="ECO:0007669"/>
    <property type="project" value="InterPro"/>
</dbReference>
<dbReference type="InterPro" id="IPR029787">
    <property type="entry name" value="Nucleotide_cyclase"/>
</dbReference>
<dbReference type="GO" id="GO:0052621">
    <property type="term" value="F:diguanylate cyclase activity"/>
    <property type="evidence" value="ECO:0007669"/>
    <property type="project" value="UniProtKB-EC"/>
</dbReference>
<gene>
    <name evidence="6" type="ORF">ENJ67_00555</name>
</gene>
<feature type="domain" description="Response regulatory" evidence="4">
    <location>
        <begin position="4"/>
        <end position="117"/>
    </location>
</feature>
<dbReference type="Proteomes" id="UP000886390">
    <property type="component" value="Unassembled WGS sequence"/>
</dbReference>
<protein>
    <recommendedName>
        <fullName evidence="1">diguanylate cyclase</fullName>
        <ecNumber evidence="1">2.7.7.65</ecNumber>
    </recommendedName>
</protein>
<dbReference type="Pfam" id="PF00072">
    <property type="entry name" value="Response_reg"/>
    <property type="match status" value="2"/>
</dbReference>
<feature type="modified residue" description="4-aspartylphosphate" evidence="3">
    <location>
        <position position="54"/>
    </location>
</feature>
<dbReference type="SUPFAM" id="SSF55073">
    <property type="entry name" value="Nucleotide cyclase"/>
    <property type="match status" value="1"/>
</dbReference>
<comment type="catalytic activity">
    <reaction evidence="2">
        <text>2 GTP = 3',3'-c-di-GMP + 2 diphosphate</text>
        <dbReference type="Rhea" id="RHEA:24898"/>
        <dbReference type="ChEBI" id="CHEBI:33019"/>
        <dbReference type="ChEBI" id="CHEBI:37565"/>
        <dbReference type="ChEBI" id="CHEBI:58805"/>
        <dbReference type="EC" id="2.7.7.65"/>
    </reaction>
</comment>
<dbReference type="EC" id="2.7.7.65" evidence="1"/>
<feature type="domain" description="GGDEF" evidence="5">
    <location>
        <begin position="285"/>
        <end position="393"/>
    </location>
</feature>
<dbReference type="Gene3D" id="3.40.50.2300">
    <property type="match status" value="2"/>
</dbReference>
<sequence>MSEKILVVEDNKTLAKLISKKIQHALEMEVDVAYSLAEAKLFLARYKYFITLLDINLPDAPNGEVVDYALSKKNHVIVLSANIDKEFRQKMLQKNIIDYVNKGGAGDINYIIQSIERLRKNRKHKVLVVDDSMVFRKQMQNMLENLFFEVITVAHGEEALGMLQAKPDISLVLTDYNMPVMNGLELTYEIRQTYSKDELCILALSGNEDSEVSALFLKHGANDYIKKPFSKEEFSCRINNSIEALENIQMIMNYANRDYLTGLYNRRYFYNTMNEYIEDIRQNGEKFAVAMIDIDHFKDVNDTYGHDIGDKVIVTVADILRSSTSPRDLVSRFGGEEFCVVLRNINRYSAEDILARIHTEVANYSLQIDKERVVTFTISIGAVLYQDGESLRS</sequence>
<name>A0A7C3G9K3_9BACT</name>
<feature type="domain" description="Response regulatory" evidence="4">
    <location>
        <begin position="125"/>
        <end position="242"/>
    </location>
</feature>
<evidence type="ECO:0000259" key="5">
    <source>
        <dbReference type="PROSITE" id="PS50887"/>
    </source>
</evidence>
<dbReference type="PROSITE" id="PS50110">
    <property type="entry name" value="RESPONSE_REGULATORY"/>
    <property type="match status" value="2"/>
</dbReference>
<dbReference type="InterPro" id="IPR050469">
    <property type="entry name" value="Diguanylate_Cyclase"/>
</dbReference>
<evidence type="ECO:0000256" key="1">
    <source>
        <dbReference type="ARBA" id="ARBA00012528"/>
    </source>
</evidence>
<dbReference type="SMART" id="SM00267">
    <property type="entry name" value="GGDEF"/>
    <property type="match status" value="1"/>
</dbReference>
<dbReference type="Gene3D" id="3.30.70.270">
    <property type="match status" value="1"/>
</dbReference>
<dbReference type="Pfam" id="PF00990">
    <property type="entry name" value="GGDEF"/>
    <property type="match status" value="1"/>
</dbReference>
<feature type="modified residue" description="4-aspartylphosphate" evidence="3">
    <location>
        <position position="175"/>
    </location>
</feature>
<feature type="non-terminal residue" evidence="6">
    <location>
        <position position="393"/>
    </location>
</feature>
<dbReference type="InterPro" id="IPR043128">
    <property type="entry name" value="Rev_trsase/Diguanyl_cyclase"/>
</dbReference>
<dbReference type="GO" id="GO:0043709">
    <property type="term" value="P:cell adhesion involved in single-species biofilm formation"/>
    <property type="evidence" value="ECO:0007669"/>
    <property type="project" value="TreeGrafter"/>
</dbReference>
<evidence type="ECO:0000256" key="2">
    <source>
        <dbReference type="ARBA" id="ARBA00034247"/>
    </source>
</evidence>
<proteinExistence type="predicted"/>
<dbReference type="SMART" id="SM00448">
    <property type="entry name" value="REC"/>
    <property type="match status" value="2"/>
</dbReference>
<comment type="caution">
    <text evidence="6">The sequence shown here is derived from an EMBL/GenBank/DDBJ whole genome shotgun (WGS) entry which is preliminary data.</text>
</comment>
<organism evidence="6">
    <name type="scientific">Sulfurimonas autotrophica</name>
    <dbReference type="NCBI Taxonomy" id="202747"/>
    <lineage>
        <taxon>Bacteria</taxon>
        <taxon>Pseudomonadati</taxon>
        <taxon>Campylobacterota</taxon>
        <taxon>Epsilonproteobacteria</taxon>
        <taxon>Campylobacterales</taxon>
        <taxon>Sulfurimonadaceae</taxon>
        <taxon>Sulfurimonas</taxon>
    </lineage>
</organism>
<dbReference type="GO" id="GO:1902201">
    <property type="term" value="P:negative regulation of bacterial-type flagellum-dependent cell motility"/>
    <property type="evidence" value="ECO:0007669"/>
    <property type="project" value="TreeGrafter"/>
</dbReference>
<dbReference type="EMBL" id="DRNH01000031">
    <property type="protein sequence ID" value="HFB53196.1"/>
    <property type="molecule type" value="Genomic_DNA"/>
</dbReference>
<dbReference type="PANTHER" id="PTHR45138:SF9">
    <property type="entry name" value="DIGUANYLATE CYCLASE DGCM-RELATED"/>
    <property type="match status" value="1"/>
</dbReference>
<reference evidence="6" key="1">
    <citation type="journal article" date="2020" name="mSystems">
        <title>Genome- and Community-Level Interaction Insights into Carbon Utilization and Element Cycling Functions of Hydrothermarchaeota in Hydrothermal Sediment.</title>
        <authorList>
            <person name="Zhou Z."/>
            <person name="Liu Y."/>
            <person name="Xu W."/>
            <person name="Pan J."/>
            <person name="Luo Z.H."/>
            <person name="Li M."/>
        </authorList>
    </citation>
    <scope>NUCLEOTIDE SEQUENCE [LARGE SCALE GENOMIC DNA]</scope>
    <source>
        <strain evidence="6">HyVt-507</strain>
    </source>
</reference>